<dbReference type="InterPro" id="IPR013783">
    <property type="entry name" value="Ig-like_fold"/>
</dbReference>
<dbReference type="RefSeq" id="XP_018759477.1">
    <property type="nucleotide sequence ID" value="XM_018901069.1"/>
</dbReference>
<keyword evidence="10 13" id="KW-0119">Carbohydrate metabolism</keyword>
<proteinExistence type="inferred from homology"/>
<dbReference type="OrthoDB" id="416222at2759"/>
<evidence type="ECO:0000256" key="6">
    <source>
        <dbReference type="ARBA" id="ARBA00022729"/>
    </source>
</evidence>
<dbReference type="InterPro" id="IPR002772">
    <property type="entry name" value="Glyco_hydro_3_C"/>
</dbReference>
<comment type="subcellular location">
    <subcellularLocation>
        <location evidence="2">Secreted</location>
    </subcellularLocation>
</comment>
<dbReference type="SMART" id="SM01217">
    <property type="entry name" value="Fn3_like"/>
    <property type="match status" value="1"/>
</dbReference>
<dbReference type="Gene3D" id="2.60.40.10">
    <property type="entry name" value="Immunoglobulins"/>
    <property type="match status" value="1"/>
</dbReference>
<dbReference type="InterPro" id="IPR036881">
    <property type="entry name" value="Glyco_hydro_3_C_sf"/>
</dbReference>
<evidence type="ECO:0000256" key="7">
    <source>
        <dbReference type="ARBA" id="ARBA00022801"/>
    </source>
</evidence>
<keyword evidence="8" id="KW-0136">Cellulose degradation</keyword>
<keyword evidence="12 13" id="KW-0624">Polysaccharide degradation</keyword>
<keyword evidence="17" id="KW-1185">Reference proteome</keyword>
<dbReference type="InterPro" id="IPR017853">
    <property type="entry name" value="GH"/>
</dbReference>
<dbReference type="HOGENOM" id="CLU_004542_2_1_1"/>
<dbReference type="InterPro" id="IPR050288">
    <property type="entry name" value="Cellulose_deg_GH3"/>
</dbReference>
<organism evidence="16 17">
    <name type="scientific">Gibberella moniliformis (strain M3125 / FGSC 7600)</name>
    <name type="common">Maize ear and stalk rot fungus</name>
    <name type="synonym">Fusarium verticillioides</name>
    <dbReference type="NCBI Taxonomy" id="334819"/>
    <lineage>
        <taxon>Eukaryota</taxon>
        <taxon>Fungi</taxon>
        <taxon>Dikarya</taxon>
        <taxon>Ascomycota</taxon>
        <taxon>Pezizomycotina</taxon>
        <taxon>Sordariomycetes</taxon>
        <taxon>Hypocreomycetidae</taxon>
        <taxon>Hypocreales</taxon>
        <taxon>Nectriaceae</taxon>
        <taxon>Fusarium</taxon>
        <taxon>Fusarium fujikuroi species complex</taxon>
    </lineage>
</organism>
<dbReference type="SUPFAM" id="SSF51445">
    <property type="entry name" value="(Trans)glycosidases"/>
    <property type="match status" value="1"/>
</dbReference>
<feature type="chain" id="PRO_5004899292" description="beta-glucosidase" evidence="14">
    <location>
        <begin position="25"/>
        <end position="828"/>
    </location>
</feature>
<dbReference type="InterPro" id="IPR036962">
    <property type="entry name" value="Glyco_hydro_3_N_sf"/>
</dbReference>
<dbReference type="FunFam" id="2.60.40.10:FF:000757">
    <property type="entry name" value="Beta-glucosidase G"/>
    <property type="match status" value="1"/>
</dbReference>
<dbReference type="AlphaFoldDB" id="W7MQ95"/>
<dbReference type="GeneID" id="30069239"/>
<dbReference type="SUPFAM" id="SSF52279">
    <property type="entry name" value="Beta-D-glucan exohydrolase, C-terminal domain"/>
    <property type="match status" value="1"/>
</dbReference>
<evidence type="ECO:0000256" key="2">
    <source>
        <dbReference type="ARBA" id="ARBA00004613"/>
    </source>
</evidence>
<dbReference type="InterPro" id="IPR019800">
    <property type="entry name" value="Glyco_hydro_3_AS"/>
</dbReference>
<dbReference type="eggNOG" id="ENOG502QR4D">
    <property type="taxonomic scope" value="Eukaryota"/>
</dbReference>
<dbReference type="FunFam" id="3.20.20.300:FF:000002">
    <property type="entry name" value="Probable beta-glucosidase"/>
    <property type="match status" value="1"/>
</dbReference>
<evidence type="ECO:0000256" key="14">
    <source>
        <dbReference type="SAM" id="SignalP"/>
    </source>
</evidence>
<dbReference type="EMBL" id="CM000584">
    <property type="protein sequence ID" value="EWG53286.1"/>
    <property type="molecule type" value="Genomic_DNA"/>
</dbReference>
<gene>
    <name evidence="16" type="ORF">FVEG_11749</name>
</gene>
<comment type="pathway">
    <text evidence="3 13">Glycan metabolism; cellulose degradation.</text>
</comment>
<name>W7MQ95_GIBM7</name>
<feature type="domain" description="Fibronectin type III-like" evidence="15">
    <location>
        <begin position="751"/>
        <end position="817"/>
    </location>
</feature>
<dbReference type="KEGG" id="fvr:FVEG_11749"/>
<evidence type="ECO:0000256" key="5">
    <source>
        <dbReference type="ARBA" id="ARBA00022525"/>
    </source>
</evidence>
<sequence length="828" mass="89581">MLILSLSRFLLSVVSLAIIATAQSLDDLPLDPGTKRLLESLSPEKQAYILKMYGTALAGQVPASPDVIEAQELTWSYGRSPPFYPTPPGTGLGNWSHAYDQASALVSQMTMDEKVSVTSGQTTTPNGCNGMIPGVPRLGFPGICVNDGPSGLHGVEAVNGYPAGVTVAAAWNKRLAHARGRHMGLEAKRRGVNNLLGPTVGPLGRTVVGGRNWESFSVDPYLCGVMGAQTVLGMQENVIATAKHFIANEQETNRNPSTFGMGNASVTANIDDRTMHELYLWPFQDLVKAGVGSVMCSYNRINGSHGCQNSYTQNGLLKTELGFQGFVITDAGALHSGVSSANAGADVTTPFNELWGGNLTEAIANGTMKESRLDDMVTRWFKYAEFEPGTGMPIDVSKPHKVVSSISRDSRKTILQGAVEGIVLVKNENNTLPLKKPKMLSLFGYDADVPRINNREGMYSNWDFGFQSVNVTDGEMLGLTIGVGQVPGGAHRGTLVTGGGSASITPAYIDSPYSAFQQRVMRDGTFLYWDFESRDPVYANAGSDACIVFINEFSTEGSDRSTLVDPWSDELVKNVASKCPNTIVSIHNAGVRLVDQWIDHPNVTAVLFAHLPGQDAGKSLVEIIYGDQSPSGRLPYTVAKNESDYGELLMPVKADNASNYYTSANFTEGVYIDYRRFDALNITPRYEFGFGLSYTTFRFSALHLELTSAGANASVLPPPGQVAEGGQTSLWDTIATVSVDVRNTGAVSASAVPQLYLGIPEAPTRQLRGFDKILLKPRQVKKVTFSLTRRDLSTWDVKEQNWVLRKGGYNFYVGASSRDLPLRDTLVL</sequence>
<evidence type="ECO:0000256" key="9">
    <source>
        <dbReference type="ARBA" id="ARBA00023180"/>
    </source>
</evidence>
<dbReference type="PANTHER" id="PTHR42715:SF5">
    <property type="entry name" value="BETA-GLUCOSIDASE M-RELATED"/>
    <property type="match status" value="1"/>
</dbReference>
<evidence type="ECO:0000256" key="12">
    <source>
        <dbReference type="ARBA" id="ARBA00023326"/>
    </source>
</evidence>
<accession>W7MQ95</accession>
<comment type="similarity">
    <text evidence="4 13">Belongs to the glycosyl hydrolase 3 family.</text>
</comment>
<keyword evidence="7 13" id="KW-0378">Hydrolase</keyword>
<dbReference type="Proteomes" id="UP000009096">
    <property type="component" value="Chromosome 7"/>
</dbReference>
<dbReference type="PROSITE" id="PS00775">
    <property type="entry name" value="GLYCOSYL_HYDROL_F3"/>
    <property type="match status" value="1"/>
</dbReference>
<evidence type="ECO:0000256" key="1">
    <source>
        <dbReference type="ARBA" id="ARBA00000448"/>
    </source>
</evidence>
<reference evidence="16 17" key="1">
    <citation type="journal article" date="2010" name="Nature">
        <title>Comparative genomics reveals mobile pathogenicity chromosomes in Fusarium.</title>
        <authorList>
            <person name="Ma L.J."/>
            <person name="van der Does H.C."/>
            <person name="Borkovich K.A."/>
            <person name="Coleman J.J."/>
            <person name="Daboussi M.J."/>
            <person name="Di Pietro A."/>
            <person name="Dufresne M."/>
            <person name="Freitag M."/>
            <person name="Grabherr M."/>
            <person name="Henrissat B."/>
            <person name="Houterman P.M."/>
            <person name="Kang S."/>
            <person name="Shim W.B."/>
            <person name="Woloshuk C."/>
            <person name="Xie X."/>
            <person name="Xu J.R."/>
            <person name="Antoniw J."/>
            <person name="Baker S.E."/>
            <person name="Bluhm B.H."/>
            <person name="Breakspear A."/>
            <person name="Brown D.W."/>
            <person name="Butchko R.A."/>
            <person name="Chapman S."/>
            <person name="Coulson R."/>
            <person name="Coutinho P.M."/>
            <person name="Danchin E.G."/>
            <person name="Diener A."/>
            <person name="Gale L.R."/>
            <person name="Gardiner D.M."/>
            <person name="Goff S."/>
            <person name="Hammond-Kosack K.E."/>
            <person name="Hilburn K."/>
            <person name="Hua-Van A."/>
            <person name="Jonkers W."/>
            <person name="Kazan K."/>
            <person name="Kodira C.D."/>
            <person name="Koehrsen M."/>
            <person name="Kumar L."/>
            <person name="Lee Y.H."/>
            <person name="Li L."/>
            <person name="Manners J.M."/>
            <person name="Miranda-Saavedra D."/>
            <person name="Mukherjee M."/>
            <person name="Park G."/>
            <person name="Park J."/>
            <person name="Park S.Y."/>
            <person name="Proctor R.H."/>
            <person name="Regev A."/>
            <person name="Ruiz-Roldan M.C."/>
            <person name="Sain D."/>
            <person name="Sakthikumar S."/>
            <person name="Sykes S."/>
            <person name="Schwartz D.C."/>
            <person name="Turgeon B.G."/>
            <person name="Wapinski I."/>
            <person name="Yoder O."/>
            <person name="Young S."/>
            <person name="Zeng Q."/>
            <person name="Zhou S."/>
            <person name="Galagan J."/>
            <person name="Cuomo C.A."/>
            <person name="Kistler H.C."/>
            <person name="Rep M."/>
        </authorList>
    </citation>
    <scope>NUCLEOTIDE SEQUENCE [LARGE SCALE GENOMIC DNA]</scope>
    <source>
        <strain evidence="17">M3125 / FGSC 7600</strain>
    </source>
</reference>
<evidence type="ECO:0000256" key="3">
    <source>
        <dbReference type="ARBA" id="ARBA00004987"/>
    </source>
</evidence>
<dbReference type="PRINTS" id="PR00133">
    <property type="entry name" value="GLHYDRLASE3"/>
</dbReference>
<dbReference type="Pfam" id="PF01915">
    <property type="entry name" value="Glyco_hydro_3_C"/>
    <property type="match status" value="1"/>
</dbReference>
<keyword evidence="5" id="KW-0964">Secreted</keyword>
<evidence type="ECO:0000256" key="11">
    <source>
        <dbReference type="ARBA" id="ARBA00023295"/>
    </source>
</evidence>
<evidence type="ECO:0000313" key="17">
    <source>
        <dbReference type="Proteomes" id="UP000009096"/>
    </source>
</evidence>
<evidence type="ECO:0000256" key="4">
    <source>
        <dbReference type="ARBA" id="ARBA00005336"/>
    </source>
</evidence>
<dbReference type="EMBL" id="DS022258">
    <property type="protein sequence ID" value="EWG53286.1"/>
    <property type="molecule type" value="Genomic_DNA"/>
</dbReference>
<keyword evidence="9" id="KW-0325">Glycoprotein</keyword>
<dbReference type="Pfam" id="PF00933">
    <property type="entry name" value="Glyco_hydro_3"/>
    <property type="match status" value="1"/>
</dbReference>
<dbReference type="GO" id="GO:0030245">
    <property type="term" value="P:cellulose catabolic process"/>
    <property type="evidence" value="ECO:0007669"/>
    <property type="project" value="UniProtKB-UniPathway"/>
</dbReference>
<dbReference type="GO" id="GO:0005576">
    <property type="term" value="C:extracellular region"/>
    <property type="evidence" value="ECO:0007669"/>
    <property type="project" value="UniProtKB-SubCell"/>
</dbReference>
<keyword evidence="11 13" id="KW-0326">Glycosidase</keyword>
<evidence type="ECO:0000256" key="10">
    <source>
        <dbReference type="ARBA" id="ARBA00023277"/>
    </source>
</evidence>
<evidence type="ECO:0000313" key="16">
    <source>
        <dbReference type="EMBL" id="EWG53286.1"/>
    </source>
</evidence>
<dbReference type="UniPathway" id="UPA00696"/>
<evidence type="ECO:0000256" key="8">
    <source>
        <dbReference type="ARBA" id="ARBA00023001"/>
    </source>
</evidence>
<dbReference type="Pfam" id="PF14310">
    <property type="entry name" value="Fn3-like"/>
    <property type="match status" value="1"/>
</dbReference>
<dbReference type="VEuPathDB" id="FungiDB:FVEG_11749"/>
<evidence type="ECO:0000256" key="13">
    <source>
        <dbReference type="RuleBase" id="RU361161"/>
    </source>
</evidence>
<keyword evidence="6 14" id="KW-0732">Signal</keyword>
<dbReference type="Gene3D" id="3.40.50.1700">
    <property type="entry name" value="Glycoside hydrolase family 3 C-terminal domain"/>
    <property type="match status" value="1"/>
</dbReference>
<dbReference type="GO" id="GO:0008422">
    <property type="term" value="F:beta-glucosidase activity"/>
    <property type="evidence" value="ECO:0007669"/>
    <property type="project" value="UniProtKB-EC"/>
</dbReference>
<dbReference type="InterPro" id="IPR026891">
    <property type="entry name" value="Fn3-like"/>
</dbReference>
<comment type="catalytic activity">
    <reaction evidence="1 13">
        <text>Hydrolysis of terminal, non-reducing beta-D-glucosyl residues with release of beta-D-glucose.</text>
        <dbReference type="EC" id="3.2.1.21"/>
    </reaction>
</comment>
<dbReference type="InterPro" id="IPR001764">
    <property type="entry name" value="Glyco_hydro_3_N"/>
</dbReference>
<evidence type="ECO:0000259" key="15">
    <source>
        <dbReference type="SMART" id="SM01217"/>
    </source>
</evidence>
<dbReference type="Gene3D" id="3.20.20.300">
    <property type="entry name" value="Glycoside hydrolase, family 3, N-terminal domain"/>
    <property type="match status" value="1"/>
</dbReference>
<dbReference type="PANTHER" id="PTHR42715">
    <property type="entry name" value="BETA-GLUCOSIDASE"/>
    <property type="match status" value="1"/>
</dbReference>
<dbReference type="EC" id="3.2.1.21" evidence="13"/>
<feature type="signal peptide" evidence="14">
    <location>
        <begin position="1"/>
        <end position="24"/>
    </location>
</feature>
<protein>
    <recommendedName>
        <fullName evidence="13">beta-glucosidase</fullName>
        <ecNumber evidence="13">3.2.1.21</ecNumber>
    </recommendedName>
</protein>
<dbReference type="OMA" id="VMYGKQS"/>
<dbReference type="STRING" id="334819.W7MQ95"/>